<proteinExistence type="predicted"/>
<evidence type="ECO:0000313" key="3">
    <source>
        <dbReference type="EMBL" id="MFD1509821.1"/>
    </source>
</evidence>
<dbReference type="InterPro" id="IPR012422">
    <property type="entry name" value="Cyt_c_oxidase_su4_bac-aa3"/>
</dbReference>
<comment type="caution">
    <text evidence="3">The sequence shown here is derived from an EMBL/GenBank/DDBJ whole genome shotgun (WGS) entry which is preliminary data.</text>
</comment>
<accession>A0ABW4EH95</accession>
<dbReference type="Pfam" id="PF07835">
    <property type="entry name" value="COX4_pro_2"/>
    <property type="match status" value="1"/>
</dbReference>
<keyword evidence="1" id="KW-1133">Transmembrane helix</keyword>
<feature type="transmembrane region" description="Helical" evidence="1">
    <location>
        <begin position="21"/>
        <end position="42"/>
    </location>
</feature>
<evidence type="ECO:0000313" key="4">
    <source>
        <dbReference type="Proteomes" id="UP001597186"/>
    </source>
</evidence>
<dbReference type="InterPro" id="IPR036596">
    <property type="entry name" value="Cyt-C_aa3_sf"/>
</dbReference>
<name>A0ABW4EH95_9RHOB</name>
<dbReference type="Gene3D" id="1.20.5.160">
    <property type="entry name" value="Bacterial aa3 type cytochrome c oxidase subunit IV"/>
    <property type="match status" value="1"/>
</dbReference>
<keyword evidence="1" id="KW-0472">Membrane</keyword>
<keyword evidence="1" id="KW-0812">Transmembrane</keyword>
<organism evidence="3 4">
    <name type="scientific">Lacimonas salitolerans</name>
    <dbReference type="NCBI Taxonomy" id="1323750"/>
    <lineage>
        <taxon>Bacteria</taxon>
        <taxon>Pseudomonadati</taxon>
        <taxon>Pseudomonadota</taxon>
        <taxon>Alphaproteobacteria</taxon>
        <taxon>Rhodobacterales</taxon>
        <taxon>Paracoccaceae</taxon>
        <taxon>Lacimonas</taxon>
    </lineage>
</organism>
<reference evidence="4" key="1">
    <citation type="journal article" date="2019" name="Int. J. Syst. Evol. Microbiol.">
        <title>The Global Catalogue of Microorganisms (GCM) 10K type strain sequencing project: providing services to taxonomists for standard genome sequencing and annotation.</title>
        <authorList>
            <consortium name="The Broad Institute Genomics Platform"/>
            <consortium name="The Broad Institute Genome Sequencing Center for Infectious Disease"/>
            <person name="Wu L."/>
            <person name="Ma J."/>
        </authorList>
    </citation>
    <scope>NUCLEOTIDE SEQUENCE [LARGE SCALE GENOMIC DNA]</scope>
    <source>
        <strain evidence="4">CGMCC 1.12477</strain>
    </source>
</reference>
<dbReference type="SUPFAM" id="SSF81469">
    <property type="entry name" value="Bacterial aa3 type cytochrome c oxidase subunit IV"/>
    <property type="match status" value="1"/>
</dbReference>
<evidence type="ECO:0000256" key="1">
    <source>
        <dbReference type="SAM" id="Phobius"/>
    </source>
</evidence>
<feature type="domain" description="Cytochrome c oxidase subunit IV bacterial aa3 type" evidence="2">
    <location>
        <begin position="5"/>
        <end position="43"/>
    </location>
</feature>
<dbReference type="EMBL" id="JBHUDD010000055">
    <property type="protein sequence ID" value="MFD1509821.1"/>
    <property type="molecule type" value="Genomic_DNA"/>
</dbReference>
<sequence length="44" mass="5012">MADKKHGEMDITDQKKTFDGFVNWTKWAVIVIIAVLVFMALVNS</sequence>
<dbReference type="RefSeq" id="WP_379915370.1">
    <property type="nucleotide sequence ID" value="NZ_JBHUDD010000055.1"/>
</dbReference>
<keyword evidence="4" id="KW-1185">Reference proteome</keyword>
<protein>
    <submittedName>
        <fullName evidence="3">Aa3-type cytochrome c oxidase subunit IV</fullName>
    </submittedName>
</protein>
<evidence type="ECO:0000259" key="2">
    <source>
        <dbReference type="Pfam" id="PF07835"/>
    </source>
</evidence>
<dbReference type="Proteomes" id="UP001597186">
    <property type="component" value="Unassembled WGS sequence"/>
</dbReference>
<gene>
    <name evidence="3" type="ORF">ACFTOW_10435</name>
</gene>